<evidence type="ECO:0000256" key="1">
    <source>
        <dbReference type="SAM" id="MobiDB-lite"/>
    </source>
</evidence>
<dbReference type="EMBL" id="BTSX01000004">
    <property type="protein sequence ID" value="GMS96160.1"/>
    <property type="molecule type" value="Genomic_DNA"/>
</dbReference>
<keyword evidence="3" id="KW-1185">Reference proteome</keyword>
<feature type="compositionally biased region" description="Low complexity" evidence="1">
    <location>
        <begin position="95"/>
        <end position="105"/>
    </location>
</feature>
<organism evidence="2 3">
    <name type="scientific">Pristionchus entomophagus</name>
    <dbReference type="NCBI Taxonomy" id="358040"/>
    <lineage>
        <taxon>Eukaryota</taxon>
        <taxon>Metazoa</taxon>
        <taxon>Ecdysozoa</taxon>
        <taxon>Nematoda</taxon>
        <taxon>Chromadorea</taxon>
        <taxon>Rhabditida</taxon>
        <taxon>Rhabditina</taxon>
        <taxon>Diplogasteromorpha</taxon>
        <taxon>Diplogasteroidea</taxon>
        <taxon>Neodiplogasteridae</taxon>
        <taxon>Pristionchus</taxon>
    </lineage>
</organism>
<feature type="region of interest" description="Disordered" evidence="1">
    <location>
        <begin position="87"/>
        <end position="109"/>
    </location>
</feature>
<reference evidence="2" key="1">
    <citation type="submission" date="2023-10" db="EMBL/GenBank/DDBJ databases">
        <title>Genome assembly of Pristionchus species.</title>
        <authorList>
            <person name="Yoshida K."/>
            <person name="Sommer R.J."/>
        </authorList>
    </citation>
    <scope>NUCLEOTIDE SEQUENCE</scope>
    <source>
        <strain evidence="2">RS0144</strain>
    </source>
</reference>
<evidence type="ECO:0000313" key="2">
    <source>
        <dbReference type="EMBL" id="GMS96160.1"/>
    </source>
</evidence>
<gene>
    <name evidence="2" type="ORF">PENTCL1PPCAC_18335</name>
</gene>
<proteinExistence type="predicted"/>
<dbReference type="AlphaFoldDB" id="A0AAV5TP26"/>
<evidence type="ECO:0000313" key="3">
    <source>
        <dbReference type="Proteomes" id="UP001432027"/>
    </source>
</evidence>
<protein>
    <submittedName>
        <fullName evidence="2">Uncharacterized protein</fullName>
    </submittedName>
</protein>
<sequence>MCTIPKQRKASGSSSLLSLASNDVSEMMLPPFLSQDNGSKPELIEHSFRLQRLSDHKILYNLKIKWYESQASKREFSHDVNMSIKDIHKSHRSSRSSSVPVLSPRASKEPEPQYISITGADAAERKSGKVVARAIAQIRRSGNIVRMHFRDEHSLNATLREIVNQVIRQLDAEGTTPDVYLLSENPHLARPNTTLHYDNLPNWRLSDMVVDPSKELHVAVDFSFELAKAK</sequence>
<name>A0AAV5TP26_9BILA</name>
<accession>A0AAV5TP26</accession>
<comment type="caution">
    <text evidence="2">The sequence shown here is derived from an EMBL/GenBank/DDBJ whole genome shotgun (WGS) entry which is preliminary data.</text>
</comment>
<dbReference type="Proteomes" id="UP001432027">
    <property type="component" value="Unassembled WGS sequence"/>
</dbReference>